<dbReference type="Pfam" id="PF13455">
    <property type="entry name" value="MUG113"/>
    <property type="match status" value="1"/>
</dbReference>
<reference evidence="2 3" key="1">
    <citation type="submission" date="2019-03" db="EMBL/GenBank/DDBJ databases">
        <title>Diversity of the mouse oral microbiome.</title>
        <authorList>
            <person name="Joseph S."/>
            <person name="Aduse-Opoku J."/>
            <person name="Curtis M."/>
            <person name="Wade W."/>
            <person name="Hashim A."/>
        </authorList>
    </citation>
    <scope>NUCLEOTIDE SEQUENCE [LARGE SCALE GENOMIC DNA]</scope>
    <source>
        <strain evidence="2 3">P11</strain>
    </source>
</reference>
<protein>
    <recommendedName>
        <fullName evidence="1">Bacteriophage T5 Orf172 DNA-binding domain-containing protein</fullName>
    </recommendedName>
</protein>
<sequence length="258" mass="30496">MHDTFLEQCATLDKDVILDFNNYWKSAELTNVISGLNKECFGIFLLDAQNIRYQLCYFNGANEIEGVILESDFFDSKRDRLTFYFSDFLSHRYKHLDTISSFNTFQQYLRSLLENLGHLTISSIEIQESIDLFGDPNPSIVGACIIPMIDRPRYYKDYFDNLHLEGLAENEVSIYLMLNKHNNYIKIGKSKKPVFREKTLQAQEPDIELIASWVAPPYVEKEFHNLFKGKRMRGEWFNLNFSDFKIIKRRMNEYKNKK</sequence>
<dbReference type="SMART" id="SM00974">
    <property type="entry name" value="T5orf172"/>
    <property type="match status" value="1"/>
</dbReference>
<evidence type="ECO:0000313" key="3">
    <source>
        <dbReference type="Proteomes" id="UP000298285"/>
    </source>
</evidence>
<feature type="domain" description="Bacteriophage T5 Orf172 DNA-binding" evidence="1">
    <location>
        <begin position="179"/>
        <end position="251"/>
    </location>
</feature>
<evidence type="ECO:0000313" key="2">
    <source>
        <dbReference type="EMBL" id="TFU87227.1"/>
    </source>
</evidence>
<dbReference type="InterPro" id="IPR018306">
    <property type="entry name" value="Phage_T5_Orf172_DNA-bd"/>
</dbReference>
<gene>
    <name evidence="2" type="ORF">E4T88_14105</name>
</gene>
<evidence type="ECO:0000259" key="1">
    <source>
        <dbReference type="SMART" id="SM00974"/>
    </source>
</evidence>
<organism evidence="2 3">
    <name type="scientific">Dysgonomonas mossii</name>
    <dbReference type="NCBI Taxonomy" id="163665"/>
    <lineage>
        <taxon>Bacteria</taxon>
        <taxon>Pseudomonadati</taxon>
        <taxon>Bacteroidota</taxon>
        <taxon>Bacteroidia</taxon>
        <taxon>Bacteroidales</taxon>
        <taxon>Dysgonomonadaceae</taxon>
        <taxon>Dysgonomonas</taxon>
    </lineage>
</organism>
<accession>A0A4Y9IIQ2</accession>
<dbReference type="OrthoDB" id="792524at2"/>
<dbReference type="EMBL" id="SPPK01000005">
    <property type="protein sequence ID" value="TFU87227.1"/>
    <property type="molecule type" value="Genomic_DNA"/>
</dbReference>
<dbReference type="Proteomes" id="UP000298285">
    <property type="component" value="Unassembled WGS sequence"/>
</dbReference>
<name>A0A4Y9IIQ2_9BACT</name>
<proteinExistence type="predicted"/>
<comment type="caution">
    <text evidence="2">The sequence shown here is derived from an EMBL/GenBank/DDBJ whole genome shotgun (WGS) entry which is preliminary data.</text>
</comment>
<dbReference type="RefSeq" id="WP_135106516.1">
    <property type="nucleotide sequence ID" value="NZ_JADGKW010000005.1"/>
</dbReference>
<dbReference type="AlphaFoldDB" id="A0A4Y9IIQ2"/>